<comment type="caution">
    <text evidence="1">The sequence shown here is derived from an EMBL/GenBank/DDBJ whole genome shotgun (WGS) entry which is preliminary data.</text>
</comment>
<gene>
    <name evidence="1" type="ORF">PPERSA_10620</name>
</gene>
<accession>A0A0V0R0K7</accession>
<keyword evidence="1" id="KW-0430">Lectin</keyword>
<evidence type="ECO:0000313" key="1">
    <source>
        <dbReference type="EMBL" id="KRX07985.1"/>
    </source>
</evidence>
<keyword evidence="2" id="KW-1185">Reference proteome</keyword>
<organism evidence="1 2">
    <name type="scientific">Pseudocohnilembus persalinus</name>
    <name type="common">Ciliate</name>
    <dbReference type="NCBI Taxonomy" id="266149"/>
    <lineage>
        <taxon>Eukaryota</taxon>
        <taxon>Sar</taxon>
        <taxon>Alveolata</taxon>
        <taxon>Ciliophora</taxon>
        <taxon>Intramacronucleata</taxon>
        <taxon>Oligohymenophorea</taxon>
        <taxon>Scuticociliatia</taxon>
        <taxon>Philasterida</taxon>
        <taxon>Pseudocohnilembidae</taxon>
        <taxon>Pseudocohnilembus</taxon>
    </lineage>
</organism>
<proteinExistence type="predicted"/>
<dbReference type="Gene3D" id="2.60.120.200">
    <property type="match status" value="1"/>
</dbReference>
<name>A0A0V0R0K7_PSEPJ</name>
<dbReference type="InParanoid" id="A0A0V0R0K7"/>
<protein>
    <submittedName>
        <fullName evidence="1">Concanavalin A-like lectin/glucanases superfamily</fullName>
    </submittedName>
</protein>
<evidence type="ECO:0000313" key="2">
    <source>
        <dbReference type="Proteomes" id="UP000054937"/>
    </source>
</evidence>
<reference evidence="1 2" key="1">
    <citation type="journal article" date="2015" name="Sci. Rep.">
        <title>Genome of the facultative scuticociliatosis pathogen Pseudocohnilembus persalinus provides insight into its virulence through horizontal gene transfer.</title>
        <authorList>
            <person name="Xiong J."/>
            <person name="Wang G."/>
            <person name="Cheng J."/>
            <person name="Tian M."/>
            <person name="Pan X."/>
            <person name="Warren A."/>
            <person name="Jiang C."/>
            <person name="Yuan D."/>
            <person name="Miao W."/>
        </authorList>
    </citation>
    <scope>NUCLEOTIDE SEQUENCE [LARGE SCALE GENOMIC DNA]</scope>
    <source>
        <strain evidence="1">36N120E</strain>
    </source>
</reference>
<dbReference type="EMBL" id="LDAU01000077">
    <property type="protein sequence ID" value="KRX07985.1"/>
    <property type="molecule type" value="Genomic_DNA"/>
</dbReference>
<dbReference type="SUPFAM" id="SSF49899">
    <property type="entry name" value="Concanavalin A-like lectins/glucanases"/>
    <property type="match status" value="1"/>
</dbReference>
<dbReference type="InterPro" id="IPR013783">
    <property type="entry name" value="Ig-like_fold"/>
</dbReference>
<dbReference type="InterPro" id="IPR013320">
    <property type="entry name" value="ConA-like_dom_sf"/>
</dbReference>
<dbReference type="AlphaFoldDB" id="A0A0V0R0K7"/>
<dbReference type="GO" id="GO:0030246">
    <property type="term" value="F:carbohydrate binding"/>
    <property type="evidence" value="ECO:0007669"/>
    <property type="project" value="UniProtKB-KW"/>
</dbReference>
<dbReference type="Gene3D" id="2.60.40.10">
    <property type="entry name" value="Immunoglobulins"/>
    <property type="match status" value="1"/>
</dbReference>
<sequence length="336" mass="39126">MGDYIALSELQITQPTSLQSQYYEQVNKLMQERNLEFTFLKETFYFLNYKDTYQFSFETEVYQNQIKEQTIQQLPIGLTFDEQSYKFQGILNSKYKEKVIKIYVTAKDNQNLEQTESFEIDYTSIILAYFNFEEEGMIKNKAPNTQQQEQGSTNNLIYDNSDKSYEFSGQQNEYIDTNFSDFPAQFSFFMKIKTTNNDYVILATNQKCGENCQQEQEPGFTIFMSFGWWSVSVIDESGNSNTMVIDIINDGQEHMIGFYTHTTKKITFYQDGVIKKNSPNCPFAYAHDCLGNCINFLHMFSGQCQTGMLDYGKSDKIAYFDCPELNCIDNLLIFIG</sequence>
<dbReference type="Proteomes" id="UP000054937">
    <property type="component" value="Unassembled WGS sequence"/>
</dbReference>